<protein>
    <recommendedName>
        <fullName evidence="12">Ribose-phosphate pyrophosphokinase</fullName>
        <shortName evidence="12">RPPK</shortName>
        <ecNumber evidence="12">2.7.6.1</ecNumber>
    </recommendedName>
    <alternativeName>
        <fullName evidence="12">5-phospho-D-ribosyl alpha-1-diphosphate synthase</fullName>
    </alternativeName>
    <alternativeName>
        <fullName evidence="12">Phosphoribosyl diphosphate synthase</fullName>
    </alternativeName>
    <alternativeName>
        <fullName evidence="12">Phosphoribosyl pyrophosphate synthase</fullName>
        <shortName evidence="12">P-Rib-PP synthase</shortName>
        <shortName evidence="12">PRPP synthase</shortName>
        <shortName evidence="12">PRPPase</shortName>
    </alternativeName>
</protein>
<keyword evidence="7 12" id="KW-0067">ATP-binding</keyword>
<dbReference type="Pfam" id="PF13793">
    <property type="entry name" value="Pribosyltran_N"/>
    <property type="match status" value="1"/>
</dbReference>
<evidence type="ECO:0000259" key="13">
    <source>
        <dbReference type="Pfam" id="PF13793"/>
    </source>
</evidence>
<dbReference type="CDD" id="cd06223">
    <property type="entry name" value="PRTases_typeI"/>
    <property type="match status" value="1"/>
</dbReference>
<keyword evidence="12" id="KW-0963">Cytoplasm</keyword>
<comment type="catalytic activity">
    <reaction evidence="9 12">
        <text>D-ribose 5-phosphate + ATP = 5-phospho-alpha-D-ribose 1-diphosphate + AMP + H(+)</text>
        <dbReference type="Rhea" id="RHEA:15609"/>
        <dbReference type="ChEBI" id="CHEBI:15378"/>
        <dbReference type="ChEBI" id="CHEBI:30616"/>
        <dbReference type="ChEBI" id="CHEBI:58017"/>
        <dbReference type="ChEBI" id="CHEBI:78346"/>
        <dbReference type="ChEBI" id="CHEBI:456215"/>
        <dbReference type="EC" id="2.7.6.1"/>
    </reaction>
</comment>
<feature type="binding site" evidence="12">
    <location>
        <begin position="96"/>
        <end position="97"/>
    </location>
    <ligand>
        <name>ATP</name>
        <dbReference type="ChEBI" id="CHEBI:30616"/>
    </ligand>
</feature>
<evidence type="ECO:0000313" key="15">
    <source>
        <dbReference type="Proteomes" id="UP000252147"/>
    </source>
</evidence>
<gene>
    <name evidence="12" type="primary">prs</name>
    <name evidence="14" type="ORF">DBW97_01455</name>
</gene>
<dbReference type="EMBL" id="QOPD01000002">
    <property type="protein sequence ID" value="RCL38705.1"/>
    <property type="molecule type" value="Genomic_DNA"/>
</dbReference>
<evidence type="ECO:0000256" key="2">
    <source>
        <dbReference type="ARBA" id="ARBA00022679"/>
    </source>
</evidence>
<comment type="caution">
    <text evidence="14">The sequence shown here is derived from an EMBL/GenBank/DDBJ whole genome shotgun (WGS) entry which is preliminary data.</text>
</comment>
<comment type="function">
    <text evidence="10 12">Involved in the biosynthesis of the central metabolite phospho-alpha-D-ribosyl-1-pyrophosphate (PRPP) via the transfer of pyrophosphoryl group from ATP to 1-hydroxyl of ribose-5-phosphate (Rib-5-P).</text>
</comment>
<dbReference type="FunFam" id="3.40.50.2020:FF:000001">
    <property type="entry name" value="Ribose-phosphate pyrophosphokinase"/>
    <property type="match status" value="1"/>
</dbReference>
<reference evidence="14 15" key="1">
    <citation type="journal article" date="2018" name="Microbiome">
        <title>Fine metagenomic profile of the Mediterranean stratified and mixed water columns revealed by assembly and recruitment.</title>
        <authorList>
            <person name="Haro-Moreno J.M."/>
            <person name="Lopez-Perez M."/>
            <person name="De La Torre J.R."/>
            <person name="Picazo A."/>
            <person name="Camacho A."/>
            <person name="Rodriguez-Valera F."/>
        </authorList>
    </citation>
    <scope>NUCLEOTIDE SEQUENCE [LARGE SCALE GENOMIC DNA]</scope>
    <source>
        <strain evidence="14">MED-G83</strain>
    </source>
</reference>
<dbReference type="InterPro" id="IPR000842">
    <property type="entry name" value="PRib_PP_synth_CS"/>
</dbReference>
<evidence type="ECO:0000256" key="12">
    <source>
        <dbReference type="HAMAP-Rule" id="MF_00583"/>
    </source>
</evidence>
<keyword evidence="3 12" id="KW-0479">Metal-binding</keyword>
<dbReference type="PROSITE" id="PS00114">
    <property type="entry name" value="PRPP_SYNTHASE"/>
    <property type="match status" value="1"/>
</dbReference>
<sequence length="315" mass="34191">MDKQLIFSGSSNPQLAKSVADNLGLKLGEIDLGTFSDGEISVQINENVRGKDAFIIQSTNSPAEKNLMELILMSDALKRASAKSITAVMPYFGYARQDRRVRSARVPISARVIAEMLEGVGVSRVITLDIHSEQIQGFFSFPVDNIYTSNIMSKKISDFYNVEELQVVSPDTGGVLRARSVAKTLGVQDLAIIDKRREKANVSEVFNLIGDVEGKVCIVPDDLIDTAGTLGNASHALKEKGAKEVIAFITHPVLSGNAIENINNSSIDKLIVSNSIDIGDKSKKCPKIDVFDVAPILSEAIHRLKTGDSISELFK</sequence>
<evidence type="ECO:0000256" key="3">
    <source>
        <dbReference type="ARBA" id="ARBA00022723"/>
    </source>
</evidence>
<evidence type="ECO:0000256" key="7">
    <source>
        <dbReference type="ARBA" id="ARBA00022840"/>
    </source>
</evidence>
<keyword evidence="2 12" id="KW-0808">Transferase</keyword>
<dbReference type="SMART" id="SM01400">
    <property type="entry name" value="Pribosyltran_N"/>
    <property type="match status" value="1"/>
</dbReference>
<feature type="binding site" evidence="12">
    <location>
        <position position="221"/>
    </location>
    <ligand>
        <name>D-ribose 5-phosphate</name>
        <dbReference type="ChEBI" id="CHEBI:78346"/>
    </ligand>
</feature>
<dbReference type="UniPathway" id="UPA00087">
    <property type="reaction ID" value="UER00172"/>
</dbReference>
<dbReference type="Pfam" id="PF14572">
    <property type="entry name" value="Pribosyl_synth"/>
    <property type="match status" value="1"/>
</dbReference>
<proteinExistence type="inferred from homology"/>
<dbReference type="AlphaFoldDB" id="A0A368BNP6"/>
<dbReference type="NCBIfam" id="TIGR01251">
    <property type="entry name" value="ribP_PPkin"/>
    <property type="match status" value="1"/>
</dbReference>
<name>A0A368BNP6_9GAMM</name>
<comment type="subunit">
    <text evidence="12">Homohexamer.</text>
</comment>
<evidence type="ECO:0000256" key="8">
    <source>
        <dbReference type="ARBA" id="ARBA00022842"/>
    </source>
</evidence>
<feature type="binding site" evidence="12">
    <location>
        <begin position="37"/>
        <end position="39"/>
    </location>
    <ligand>
        <name>ATP</name>
        <dbReference type="ChEBI" id="CHEBI:30616"/>
    </ligand>
</feature>
<dbReference type="NCBIfam" id="NF002320">
    <property type="entry name" value="PRK01259.1"/>
    <property type="match status" value="1"/>
</dbReference>
<feature type="domain" description="Ribose-phosphate pyrophosphokinase N-terminal" evidence="13">
    <location>
        <begin position="6"/>
        <end position="121"/>
    </location>
</feature>
<keyword evidence="5 12" id="KW-0547">Nucleotide-binding</keyword>
<feature type="binding site" evidence="12">
    <location>
        <position position="131"/>
    </location>
    <ligand>
        <name>Mg(2+)</name>
        <dbReference type="ChEBI" id="CHEBI:18420"/>
    </ligand>
</feature>
<dbReference type="GO" id="GO:0006015">
    <property type="term" value="P:5-phosphoribose 1-diphosphate biosynthetic process"/>
    <property type="evidence" value="ECO:0007669"/>
    <property type="project" value="UniProtKB-UniRule"/>
</dbReference>
<dbReference type="InterPro" id="IPR029057">
    <property type="entry name" value="PRTase-like"/>
</dbReference>
<dbReference type="Gene3D" id="3.40.50.2020">
    <property type="match status" value="2"/>
</dbReference>
<dbReference type="InterPro" id="IPR005946">
    <property type="entry name" value="Rib-P_diPkinase"/>
</dbReference>
<dbReference type="PANTHER" id="PTHR10210:SF41">
    <property type="entry name" value="RIBOSE-PHOSPHATE PYROPHOSPHOKINASE 1, CHLOROPLASTIC"/>
    <property type="match status" value="1"/>
</dbReference>
<dbReference type="GO" id="GO:0006164">
    <property type="term" value="P:purine nucleotide biosynthetic process"/>
    <property type="evidence" value="ECO:0007669"/>
    <property type="project" value="TreeGrafter"/>
</dbReference>
<dbReference type="InterPro" id="IPR037515">
    <property type="entry name" value="Rib-P_diPkinase_bac"/>
</dbReference>
<dbReference type="GO" id="GO:0004749">
    <property type="term" value="F:ribose phosphate diphosphokinase activity"/>
    <property type="evidence" value="ECO:0007669"/>
    <property type="project" value="UniProtKB-UniRule"/>
</dbReference>
<evidence type="ECO:0000256" key="10">
    <source>
        <dbReference type="ARBA" id="ARBA00054914"/>
    </source>
</evidence>
<keyword evidence="8 12" id="KW-0460">Magnesium</keyword>
<dbReference type="GO" id="GO:0016301">
    <property type="term" value="F:kinase activity"/>
    <property type="evidence" value="ECO:0007669"/>
    <property type="project" value="UniProtKB-KW"/>
</dbReference>
<evidence type="ECO:0000313" key="14">
    <source>
        <dbReference type="EMBL" id="RCL38705.1"/>
    </source>
</evidence>
<feature type="binding site" evidence="12">
    <location>
        <position position="197"/>
    </location>
    <ligand>
        <name>D-ribose 5-phosphate</name>
        <dbReference type="ChEBI" id="CHEBI:78346"/>
    </ligand>
</feature>
<dbReference type="EC" id="2.7.6.1" evidence="12"/>
<feature type="binding site" evidence="12">
    <location>
        <position position="171"/>
    </location>
    <ligand>
        <name>Mg(2+)</name>
        <dbReference type="ChEBI" id="CHEBI:18420"/>
    </ligand>
</feature>
<evidence type="ECO:0000256" key="5">
    <source>
        <dbReference type="ARBA" id="ARBA00022741"/>
    </source>
</evidence>
<keyword evidence="6 12" id="KW-0418">Kinase</keyword>
<feature type="binding site" evidence="12">
    <location>
        <begin position="225"/>
        <end position="229"/>
    </location>
    <ligand>
        <name>D-ribose 5-phosphate</name>
        <dbReference type="ChEBI" id="CHEBI:78346"/>
    </ligand>
</feature>
<organism evidence="14 15">
    <name type="scientific">SAR86 cluster bacterium</name>
    <dbReference type="NCBI Taxonomy" id="2030880"/>
    <lineage>
        <taxon>Bacteria</taxon>
        <taxon>Pseudomonadati</taxon>
        <taxon>Pseudomonadota</taxon>
        <taxon>Gammaproteobacteria</taxon>
        <taxon>SAR86 cluster</taxon>
    </lineage>
</organism>
<dbReference type="GO" id="GO:0005524">
    <property type="term" value="F:ATP binding"/>
    <property type="evidence" value="ECO:0007669"/>
    <property type="project" value="UniProtKB-KW"/>
</dbReference>
<evidence type="ECO:0000256" key="1">
    <source>
        <dbReference type="ARBA" id="ARBA00004996"/>
    </source>
</evidence>
<comment type="pathway">
    <text evidence="1 12">Metabolic intermediate biosynthesis; 5-phospho-alpha-D-ribose 1-diphosphate biosynthesis; 5-phospho-alpha-D-ribose 1-diphosphate from D-ribose 5-phosphate (route I): step 1/1.</text>
</comment>
<comment type="similarity">
    <text evidence="11 12">Belongs to the ribose-phosphate pyrophosphokinase family. Class I subfamily.</text>
</comment>
<dbReference type="InterPro" id="IPR000836">
    <property type="entry name" value="PRTase_dom"/>
</dbReference>
<dbReference type="SUPFAM" id="SSF53271">
    <property type="entry name" value="PRTase-like"/>
    <property type="match status" value="1"/>
</dbReference>
<dbReference type="InterPro" id="IPR029099">
    <property type="entry name" value="Pribosyltran_N"/>
</dbReference>
<dbReference type="GO" id="GO:0000287">
    <property type="term" value="F:magnesium ion binding"/>
    <property type="evidence" value="ECO:0007669"/>
    <property type="project" value="UniProtKB-UniRule"/>
</dbReference>
<dbReference type="HAMAP" id="MF_00583_B">
    <property type="entry name" value="RibP_PPkinase_B"/>
    <property type="match status" value="1"/>
</dbReference>
<keyword evidence="4 12" id="KW-0545">Nucleotide biosynthesis</keyword>
<comment type="cofactor">
    <cofactor evidence="12">
        <name>Mg(2+)</name>
        <dbReference type="ChEBI" id="CHEBI:18420"/>
    </cofactor>
    <text evidence="12">Binds 2 Mg(2+) ions per subunit.</text>
</comment>
<feature type="active site" evidence="12">
    <location>
        <position position="195"/>
    </location>
</feature>
<evidence type="ECO:0000256" key="6">
    <source>
        <dbReference type="ARBA" id="ARBA00022777"/>
    </source>
</evidence>
<dbReference type="GO" id="GO:0005737">
    <property type="term" value="C:cytoplasm"/>
    <property type="evidence" value="ECO:0007669"/>
    <property type="project" value="UniProtKB-SubCell"/>
</dbReference>
<comment type="subcellular location">
    <subcellularLocation>
        <location evidence="12">Cytoplasm</location>
    </subcellularLocation>
</comment>
<evidence type="ECO:0000256" key="4">
    <source>
        <dbReference type="ARBA" id="ARBA00022727"/>
    </source>
</evidence>
<evidence type="ECO:0000256" key="11">
    <source>
        <dbReference type="ARBA" id="ARBA00061444"/>
    </source>
</evidence>
<dbReference type="GO" id="GO:0009156">
    <property type="term" value="P:ribonucleoside monophosphate biosynthetic process"/>
    <property type="evidence" value="ECO:0007669"/>
    <property type="project" value="InterPro"/>
</dbReference>
<dbReference type="GO" id="GO:0002189">
    <property type="term" value="C:ribose phosphate diphosphokinase complex"/>
    <property type="evidence" value="ECO:0007669"/>
    <property type="project" value="TreeGrafter"/>
</dbReference>
<evidence type="ECO:0000256" key="9">
    <source>
        <dbReference type="ARBA" id="ARBA00049535"/>
    </source>
</evidence>
<dbReference type="PANTHER" id="PTHR10210">
    <property type="entry name" value="RIBOSE-PHOSPHATE DIPHOSPHOKINASE FAMILY MEMBER"/>
    <property type="match status" value="1"/>
</dbReference>
<accession>A0A368BNP6</accession>
<dbReference type="Proteomes" id="UP000252147">
    <property type="component" value="Unassembled WGS sequence"/>
</dbReference>